<gene>
    <name evidence="2" type="ORF">RND15_29270</name>
</gene>
<reference evidence="2" key="1">
    <citation type="submission" date="2024-05" db="EMBL/GenBank/DDBJ databases">
        <title>30 novel species of actinomycetes from the DSMZ collection.</title>
        <authorList>
            <person name="Nouioui I."/>
        </authorList>
    </citation>
    <scope>NUCLEOTIDE SEQUENCE</scope>
    <source>
        <strain evidence="2">DSM 41529</strain>
    </source>
</reference>
<comment type="caution">
    <text evidence="2">The sequence shown here is derived from an EMBL/GenBank/DDBJ whole genome shotgun (WGS) entry which is preliminary data.</text>
</comment>
<keyword evidence="3" id="KW-1185">Reference proteome</keyword>
<accession>A0ABU2XMT3</accession>
<evidence type="ECO:0008006" key="4">
    <source>
        <dbReference type="Google" id="ProtNLM"/>
    </source>
</evidence>
<feature type="region of interest" description="Disordered" evidence="1">
    <location>
        <begin position="24"/>
        <end position="45"/>
    </location>
</feature>
<evidence type="ECO:0000313" key="3">
    <source>
        <dbReference type="Proteomes" id="UP001180754"/>
    </source>
</evidence>
<organism evidence="2 3">
    <name type="scientific">Streptomyces lonegramiae</name>
    <dbReference type="NCBI Taxonomy" id="3075524"/>
    <lineage>
        <taxon>Bacteria</taxon>
        <taxon>Bacillati</taxon>
        <taxon>Actinomycetota</taxon>
        <taxon>Actinomycetes</taxon>
        <taxon>Kitasatosporales</taxon>
        <taxon>Streptomycetaceae</taxon>
        <taxon>Streptomyces</taxon>
    </lineage>
</organism>
<evidence type="ECO:0000256" key="1">
    <source>
        <dbReference type="SAM" id="MobiDB-lite"/>
    </source>
</evidence>
<dbReference type="RefSeq" id="WP_311727260.1">
    <property type="nucleotide sequence ID" value="NZ_JAVRFD010000016.1"/>
</dbReference>
<dbReference type="EMBL" id="JAVRFD010000016">
    <property type="protein sequence ID" value="MDT0546767.1"/>
    <property type="molecule type" value="Genomic_DNA"/>
</dbReference>
<dbReference type="Proteomes" id="UP001180754">
    <property type="component" value="Unassembled WGS sequence"/>
</dbReference>
<evidence type="ECO:0000313" key="2">
    <source>
        <dbReference type="EMBL" id="MDT0546767.1"/>
    </source>
</evidence>
<protein>
    <recommendedName>
        <fullName evidence="4">Secreted protein</fullName>
    </recommendedName>
</protein>
<name>A0ABU2XMT3_9ACTN</name>
<proteinExistence type="predicted"/>
<sequence length="106" mass="11795">MSVSEAIAWIFEALLRLLLPPSGRHRAAPHQHTPTLPRPARVPHVPAQPVLSELPDDSAPAMVRPYVLAHAQREERAARRLRRTLWLAVHGIDIGPRVIHGVRVVA</sequence>